<evidence type="ECO:0000313" key="3">
    <source>
        <dbReference type="EMBL" id="GAA4963739.1"/>
    </source>
</evidence>
<sequence>MSGTGNRETHPDYVLWQGEKFGKLLFAAAIPLLLMPMDMADIADSTGLPKGAMTGLAVPLALIPVLAFYVYKHRRIAISAQGLVLYGMTKNRSAAWGDIAAVTVKLRQGSGESPSSFALRAQLRAGGTLKHTVNFVEAEMLPWFARDIRDAAAPWHIPFEAKGSRAPLQRLQALDAQEAAARAAQQAGNPFGGVPFGVAGGPQPGSYGAPGVPQQGPYGGPAAPQPQPYGMPPTAQPGPYGTAPAPYPGQQQGPHSGPGNAFGGGGR</sequence>
<accession>A0ABP9H8A2</accession>
<evidence type="ECO:0000313" key="4">
    <source>
        <dbReference type="Proteomes" id="UP001500466"/>
    </source>
</evidence>
<feature type="compositionally biased region" description="Low complexity" evidence="1">
    <location>
        <begin position="204"/>
        <end position="222"/>
    </location>
</feature>
<keyword evidence="4" id="KW-1185">Reference proteome</keyword>
<keyword evidence="2" id="KW-0812">Transmembrane</keyword>
<reference evidence="4" key="1">
    <citation type="journal article" date="2019" name="Int. J. Syst. Evol. Microbiol.">
        <title>The Global Catalogue of Microorganisms (GCM) 10K type strain sequencing project: providing services to taxonomists for standard genome sequencing and annotation.</title>
        <authorList>
            <consortium name="The Broad Institute Genomics Platform"/>
            <consortium name="The Broad Institute Genome Sequencing Center for Infectious Disease"/>
            <person name="Wu L."/>
            <person name="Ma J."/>
        </authorList>
    </citation>
    <scope>NUCLEOTIDE SEQUENCE [LARGE SCALE GENOMIC DNA]</scope>
    <source>
        <strain evidence="4">JCM 17986</strain>
    </source>
</reference>
<comment type="caution">
    <text evidence="3">The sequence shown here is derived from an EMBL/GenBank/DDBJ whole genome shotgun (WGS) entry which is preliminary data.</text>
</comment>
<gene>
    <name evidence="3" type="ORF">GCM10023205_29600</name>
</gene>
<protein>
    <recommendedName>
        <fullName evidence="5">PH domain-containing protein</fullName>
    </recommendedName>
</protein>
<proteinExistence type="predicted"/>
<feature type="compositionally biased region" description="Gly residues" evidence="1">
    <location>
        <begin position="193"/>
        <end position="203"/>
    </location>
</feature>
<feature type="transmembrane region" description="Helical" evidence="2">
    <location>
        <begin position="21"/>
        <end position="40"/>
    </location>
</feature>
<keyword evidence="2" id="KW-0472">Membrane</keyword>
<feature type="compositionally biased region" description="Pro residues" evidence="1">
    <location>
        <begin position="223"/>
        <end position="236"/>
    </location>
</feature>
<evidence type="ECO:0000256" key="2">
    <source>
        <dbReference type="SAM" id="Phobius"/>
    </source>
</evidence>
<feature type="region of interest" description="Disordered" evidence="1">
    <location>
        <begin position="193"/>
        <end position="267"/>
    </location>
</feature>
<feature type="transmembrane region" description="Helical" evidence="2">
    <location>
        <begin position="52"/>
        <end position="71"/>
    </location>
</feature>
<organism evidence="3 4">
    <name type="scientific">Yinghuangia aomiensis</name>
    <dbReference type="NCBI Taxonomy" id="676205"/>
    <lineage>
        <taxon>Bacteria</taxon>
        <taxon>Bacillati</taxon>
        <taxon>Actinomycetota</taxon>
        <taxon>Actinomycetes</taxon>
        <taxon>Kitasatosporales</taxon>
        <taxon>Streptomycetaceae</taxon>
        <taxon>Yinghuangia</taxon>
    </lineage>
</organism>
<keyword evidence="2" id="KW-1133">Transmembrane helix</keyword>
<evidence type="ECO:0000256" key="1">
    <source>
        <dbReference type="SAM" id="MobiDB-lite"/>
    </source>
</evidence>
<feature type="compositionally biased region" description="Low complexity" evidence="1">
    <location>
        <begin position="237"/>
        <end position="259"/>
    </location>
</feature>
<dbReference type="EMBL" id="BAABHS010000009">
    <property type="protein sequence ID" value="GAA4963739.1"/>
    <property type="molecule type" value="Genomic_DNA"/>
</dbReference>
<name>A0ABP9H8A2_9ACTN</name>
<evidence type="ECO:0008006" key="5">
    <source>
        <dbReference type="Google" id="ProtNLM"/>
    </source>
</evidence>
<dbReference type="Proteomes" id="UP001500466">
    <property type="component" value="Unassembled WGS sequence"/>
</dbReference>
<dbReference type="RefSeq" id="WP_345675905.1">
    <property type="nucleotide sequence ID" value="NZ_BAABHS010000009.1"/>
</dbReference>